<name>A0ABR8FUJ1_9NOSO</name>
<dbReference type="RefSeq" id="WP_190590970.1">
    <property type="nucleotide sequence ID" value="NZ_JACJTB010000010.1"/>
</dbReference>
<organism evidence="2 3">
    <name type="scientific">Nostoc spongiaeforme FACHB-130</name>
    <dbReference type="NCBI Taxonomy" id="1357510"/>
    <lineage>
        <taxon>Bacteria</taxon>
        <taxon>Bacillati</taxon>
        <taxon>Cyanobacteriota</taxon>
        <taxon>Cyanophyceae</taxon>
        <taxon>Nostocales</taxon>
        <taxon>Nostocaceae</taxon>
        <taxon>Nostoc</taxon>
    </lineage>
</organism>
<dbReference type="InterPro" id="IPR058535">
    <property type="entry name" value="MafB19-deam"/>
</dbReference>
<feature type="domain" description="MafB19-like deaminase" evidence="1">
    <location>
        <begin position="4"/>
        <end position="114"/>
    </location>
</feature>
<evidence type="ECO:0000259" key="1">
    <source>
        <dbReference type="Pfam" id="PF14437"/>
    </source>
</evidence>
<protein>
    <recommendedName>
        <fullName evidence="1">MafB19-like deaminase domain-containing protein</fullName>
    </recommendedName>
</protein>
<gene>
    <name evidence="2" type="ORF">H6G74_10555</name>
</gene>
<evidence type="ECO:0000313" key="3">
    <source>
        <dbReference type="Proteomes" id="UP000603457"/>
    </source>
</evidence>
<sequence>MAEYRQHLGLPPADSENDGSTIAKLEINGQTFFGINSSSNPYRRQITLKVNIISKTHAEADAFQQALEAGIKAAKARLIVDRDLCRACGLQGAVNSMAYQLGIEELEIITPSGSQTIKVTVPKTRSK</sequence>
<dbReference type="Pfam" id="PF14437">
    <property type="entry name" value="MafB19-deam"/>
    <property type="match status" value="1"/>
</dbReference>
<comment type="caution">
    <text evidence="2">The sequence shown here is derived from an EMBL/GenBank/DDBJ whole genome shotgun (WGS) entry which is preliminary data.</text>
</comment>
<proteinExistence type="predicted"/>
<evidence type="ECO:0000313" key="2">
    <source>
        <dbReference type="EMBL" id="MBD2594767.1"/>
    </source>
</evidence>
<dbReference type="Proteomes" id="UP000603457">
    <property type="component" value="Unassembled WGS sequence"/>
</dbReference>
<keyword evidence="3" id="KW-1185">Reference proteome</keyword>
<dbReference type="EMBL" id="JACJTB010000010">
    <property type="protein sequence ID" value="MBD2594767.1"/>
    <property type="molecule type" value="Genomic_DNA"/>
</dbReference>
<reference evidence="2 3" key="1">
    <citation type="journal article" date="2020" name="ISME J.">
        <title>Comparative genomics reveals insights into cyanobacterial evolution and habitat adaptation.</title>
        <authorList>
            <person name="Chen M.Y."/>
            <person name="Teng W.K."/>
            <person name="Zhao L."/>
            <person name="Hu C.X."/>
            <person name="Zhou Y.K."/>
            <person name="Han B.P."/>
            <person name="Song L.R."/>
            <person name="Shu W.S."/>
        </authorList>
    </citation>
    <scope>NUCLEOTIDE SEQUENCE [LARGE SCALE GENOMIC DNA]</scope>
    <source>
        <strain evidence="2 3">FACHB-130</strain>
    </source>
</reference>
<accession>A0ABR8FUJ1</accession>